<dbReference type="SMART" id="SM00843">
    <property type="entry name" value="Ftsk_gamma"/>
    <property type="match status" value="1"/>
</dbReference>
<dbReference type="RefSeq" id="WP_144200730.1">
    <property type="nucleotide sequence ID" value="NZ_VCIZ01000014.1"/>
</dbReference>
<sequence length="108" mass="11988">MLGSIDGVGQPESACPVMAGPLCIEWIKGWKAWQDEHPSLPTDELYDQAVECVRTEGRVSISKLRRQLQIGPTRATRLVEEMERRGVVSPPDPDGQRHVIDDVEPKAA</sequence>
<gene>
    <name evidence="3" type="ORF">FGG12_21370</name>
</gene>
<evidence type="ECO:0000259" key="2">
    <source>
        <dbReference type="SMART" id="SM00843"/>
    </source>
</evidence>
<evidence type="ECO:0000313" key="4">
    <source>
        <dbReference type="Proteomes" id="UP000318943"/>
    </source>
</evidence>
<comment type="caution">
    <text evidence="3">The sequence shown here is derived from an EMBL/GenBank/DDBJ whole genome shotgun (WGS) entry which is preliminary data.</text>
</comment>
<evidence type="ECO:0000313" key="3">
    <source>
        <dbReference type="EMBL" id="TSP10646.1"/>
    </source>
</evidence>
<dbReference type="Gene3D" id="1.10.10.10">
    <property type="entry name" value="Winged helix-like DNA-binding domain superfamily/Winged helix DNA-binding domain"/>
    <property type="match status" value="1"/>
</dbReference>
<dbReference type="SUPFAM" id="SSF46785">
    <property type="entry name" value="Winged helix' DNA-binding domain"/>
    <property type="match status" value="1"/>
</dbReference>
<dbReference type="Pfam" id="PF09397">
    <property type="entry name" value="FtsK_gamma"/>
    <property type="match status" value="1"/>
</dbReference>
<dbReference type="InterPro" id="IPR036388">
    <property type="entry name" value="WH-like_DNA-bd_sf"/>
</dbReference>
<reference evidence="3 4" key="1">
    <citation type="submission" date="2019-05" db="EMBL/GenBank/DDBJ databases">
        <title>Whole genome sequence analysis of Cupriavidus campinensis S14E4C strain.</title>
        <authorList>
            <person name="Abbaszade G."/>
            <person name="Szabo A."/>
            <person name="Toumi M."/>
            <person name="Toth E."/>
        </authorList>
    </citation>
    <scope>NUCLEOTIDE SEQUENCE [LARGE SCALE GENOMIC DNA]</scope>
    <source>
        <strain evidence="3 4">S14E4C</strain>
    </source>
</reference>
<feature type="region of interest" description="Disordered" evidence="1">
    <location>
        <begin position="83"/>
        <end position="108"/>
    </location>
</feature>
<dbReference type="EMBL" id="VCIZ01000014">
    <property type="protein sequence ID" value="TSP10646.1"/>
    <property type="molecule type" value="Genomic_DNA"/>
</dbReference>
<dbReference type="Proteomes" id="UP000318943">
    <property type="component" value="Unassembled WGS sequence"/>
</dbReference>
<dbReference type="InterPro" id="IPR018541">
    <property type="entry name" value="Ftsk_gamma"/>
</dbReference>
<name>A0ABY3EIL2_9BURK</name>
<dbReference type="InterPro" id="IPR036390">
    <property type="entry name" value="WH_DNA-bd_sf"/>
</dbReference>
<accession>A0ABY3EIL2</accession>
<protein>
    <recommendedName>
        <fullName evidence="2">FtsK gamma domain-containing protein</fullName>
    </recommendedName>
</protein>
<proteinExistence type="predicted"/>
<feature type="compositionally biased region" description="Basic and acidic residues" evidence="1">
    <location>
        <begin position="94"/>
        <end position="108"/>
    </location>
</feature>
<organism evidence="3 4">
    <name type="scientific">Cupriavidus campinensis</name>
    <dbReference type="NCBI Taxonomy" id="151783"/>
    <lineage>
        <taxon>Bacteria</taxon>
        <taxon>Pseudomonadati</taxon>
        <taxon>Pseudomonadota</taxon>
        <taxon>Betaproteobacteria</taxon>
        <taxon>Burkholderiales</taxon>
        <taxon>Burkholderiaceae</taxon>
        <taxon>Cupriavidus</taxon>
    </lineage>
</organism>
<feature type="domain" description="FtsK gamma" evidence="2">
    <location>
        <begin position="39"/>
        <end position="104"/>
    </location>
</feature>
<keyword evidence="4" id="KW-1185">Reference proteome</keyword>
<evidence type="ECO:0000256" key="1">
    <source>
        <dbReference type="SAM" id="MobiDB-lite"/>
    </source>
</evidence>